<evidence type="ECO:0000259" key="4">
    <source>
        <dbReference type="Pfam" id="PF00127"/>
    </source>
</evidence>
<dbReference type="InterPro" id="IPR008972">
    <property type="entry name" value="Cupredoxin"/>
</dbReference>
<dbReference type="Gene3D" id="2.60.40.420">
    <property type="entry name" value="Cupredoxins - blue copper proteins"/>
    <property type="match status" value="1"/>
</dbReference>
<comment type="caution">
    <text evidence="5">The sequence shown here is derived from an EMBL/GenBank/DDBJ whole genome shotgun (WGS) entry which is preliminary data.</text>
</comment>
<feature type="signal peptide" evidence="3">
    <location>
        <begin position="1"/>
        <end position="22"/>
    </location>
</feature>
<name>A0A9X2H7N3_9HYPH</name>
<dbReference type="SUPFAM" id="SSF49503">
    <property type="entry name" value="Cupredoxins"/>
    <property type="match status" value="1"/>
</dbReference>
<keyword evidence="1" id="KW-0479">Metal-binding</keyword>
<accession>A0A9X2H7N3</accession>
<reference evidence="5" key="1">
    <citation type="submission" date="2022-03" db="EMBL/GenBank/DDBJ databases">
        <title>Aurantimonas Liuensis sp. Nov., isolated from the hadal seawater of the Mariana Trench.</title>
        <authorList>
            <person name="Liu R."/>
        </authorList>
    </citation>
    <scope>NUCLEOTIDE SEQUENCE</scope>
    <source>
        <strain evidence="5">LRZ36</strain>
    </source>
</reference>
<feature type="domain" description="Blue (type 1) copper" evidence="4">
    <location>
        <begin position="54"/>
        <end position="159"/>
    </location>
</feature>
<dbReference type="EMBL" id="JALHBS010000069">
    <property type="protein sequence ID" value="MCP3055801.1"/>
    <property type="molecule type" value="Genomic_DNA"/>
</dbReference>
<dbReference type="InterPro" id="IPR033138">
    <property type="entry name" value="Cu_oxidase_CS"/>
</dbReference>
<dbReference type="PANTHER" id="PTHR38439">
    <property type="entry name" value="AURACYANIN-B"/>
    <property type="match status" value="1"/>
</dbReference>
<evidence type="ECO:0000313" key="6">
    <source>
        <dbReference type="Proteomes" id="UP001155220"/>
    </source>
</evidence>
<dbReference type="Proteomes" id="UP001155220">
    <property type="component" value="Unassembled WGS sequence"/>
</dbReference>
<evidence type="ECO:0000256" key="3">
    <source>
        <dbReference type="SAM" id="SignalP"/>
    </source>
</evidence>
<dbReference type="Pfam" id="PF00127">
    <property type="entry name" value="Copper-bind"/>
    <property type="match status" value="1"/>
</dbReference>
<protein>
    <submittedName>
        <fullName evidence="5">Cupredoxin family protein</fullName>
    </submittedName>
</protein>
<proteinExistence type="predicted"/>
<keyword evidence="3" id="KW-0732">Signal</keyword>
<dbReference type="PANTHER" id="PTHR38439:SF3">
    <property type="entry name" value="COPPER-RESISTANT CUPROPROTEIN COPI"/>
    <property type="match status" value="1"/>
</dbReference>
<keyword evidence="6" id="KW-1185">Reference proteome</keyword>
<dbReference type="PROSITE" id="PS00079">
    <property type="entry name" value="MULTICOPPER_OXIDASE1"/>
    <property type="match status" value="1"/>
</dbReference>
<feature type="chain" id="PRO_5040995615" evidence="3">
    <location>
        <begin position="23"/>
        <end position="162"/>
    </location>
</feature>
<sequence length="162" mass="17468">MQKRLFIATAFAAGLIATSALAAGKHGGGHADEMAIGSAGKPAAVDRTIAITMLETEDGDMLFEPSRIEVKEGETIRFVIANDGVLEHEFVMDTPEAVQEHKTLMEKFPEMEHADPNAIRLAANDAGDIVWTFSKAGNFEFACLIPGHYEMGMHGPLTVALR</sequence>
<dbReference type="RefSeq" id="WP_253964639.1">
    <property type="nucleotide sequence ID" value="NZ_JALHBS010000069.1"/>
</dbReference>
<dbReference type="AlphaFoldDB" id="A0A9X2H7N3"/>
<dbReference type="CDD" id="cd04211">
    <property type="entry name" value="Cupredoxin_like_2"/>
    <property type="match status" value="1"/>
</dbReference>
<dbReference type="InterPro" id="IPR050845">
    <property type="entry name" value="Cu-binding_ET"/>
</dbReference>
<dbReference type="InterPro" id="IPR000923">
    <property type="entry name" value="BlueCu_1"/>
</dbReference>
<evidence type="ECO:0000256" key="2">
    <source>
        <dbReference type="ARBA" id="ARBA00023008"/>
    </source>
</evidence>
<dbReference type="GO" id="GO:0009055">
    <property type="term" value="F:electron transfer activity"/>
    <property type="evidence" value="ECO:0007669"/>
    <property type="project" value="InterPro"/>
</dbReference>
<dbReference type="GO" id="GO:0005507">
    <property type="term" value="F:copper ion binding"/>
    <property type="evidence" value="ECO:0007669"/>
    <property type="project" value="InterPro"/>
</dbReference>
<gene>
    <name evidence="5" type="ORF">MJ956_11705</name>
</gene>
<evidence type="ECO:0000313" key="5">
    <source>
        <dbReference type="EMBL" id="MCP3055801.1"/>
    </source>
</evidence>
<organism evidence="5 6">
    <name type="scientific">Aurantimonas marianensis</name>
    <dbReference type="NCBI Taxonomy" id="2920428"/>
    <lineage>
        <taxon>Bacteria</taxon>
        <taxon>Pseudomonadati</taxon>
        <taxon>Pseudomonadota</taxon>
        <taxon>Alphaproteobacteria</taxon>
        <taxon>Hyphomicrobiales</taxon>
        <taxon>Aurantimonadaceae</taxon>
        <taxon>Aurantimonas</taxon>
    </lineage>
</organism>
<keyword evidence="2" id="KW-0186">Copper</keyword>
<evidence type="ECO:0000256" key="1">
    <source>
        <dbReference type="ARBA" id="ARBA00022723"/>
    </source>
</evidence>